<name>A0AC35FC18_9BILA</name>
<accession>A0AC35FC18</accession>
<dbReference type="WBParaSite" id="PS1159_v2.g16081.t1">
    <property type="protein sequence ID" value="PS1159_v2.g16081.t1"/>
    <property type="gene ID" value="PS1159_v2.g16081"/>
</dbReference>
<sequence>MKNEWETKVKKDCKKSTLLLHIEACEIESKNVTFANEISFDFLEQQNKELMNPEIMQFKTSQKLLNFVRFSFFVLFV</sequence>
<protein>
    <submittedName>
        <fullName evidence="2">Uncharacterized protein</fullName>
    </submittedName>
</protein>
<reference evidence="2" key="1">
    <citation type="submission" date="2022-11" db="UniProtKB">
        <authorList>
            <consortium name="WormBaseParasite"/>
        </authorList>
    </citation>
    <scope>IDENTIFICATION</scope>
</reference>
<organism evidence="1 2">
    <name type="scientific">Panagrolaimus sp. PS1159</name>
    <dbReference type="NCBI Taxonomy" id="55785"/>
    <lineage>
        <taxon>Eukaryota</taxon>
        <taxon>Metazoa</taxon>
        <taxon>Ecdysozoa</taxon>
        <taxon>Nematoda</taxon>
        <taxon>Chromadorea</taxon>
        <taxon>Rhabditida</taxon>
        <taxon>Tylenchina</taxon>
        <taxon>Panagrolaimomorpha</taxon>
        <taxon>Panagrolaimoidea</taxon>
        <taxon>Panagrolaimidae</taxon>
        <taxon>Panagrolaimus</taxon>
    </lineage>
</organism>
<dbReference type="Proteomes" id="UP000887580">
    <property type="component" value="Unplaced"/>
</dbReference>
<evidence type="ECO:0000313" key="1">
    <source>
        <dbReference type="Proteomes" id="UP000887580"/>
    </source>
</evidence>
<evidence type="ECO:0000313" key="2">
    <source>
        <dbReference type="WBParaSite" id="PS1159_v2.g16081.t1"/>
    </source>
</evidence>
<proteinExistence type="predicted"/>